<dbReference type="PROSITE" id="PS51044">
    <property type="entry name" value="ZF_SP_RING"/>
    <property type="match status" value="1"/>
</dbReference>
<keyword evidence="8" id="KW-0833">Ubl conjugation pathway</keyword>
<dbReference type="Gene3D" id="3.30.40.10">
    <property type="entry name" value="Zinc/RING finger domain, C3HC4 (zinc finger)"/>
    <property type="match status" value="1"/>
</dbReference>
<keyword evidence="7 14" id="KW-0863">Zinc-finger</keyword>
<name>Q4SHK8_TETNG</name>
<evidence type="ECO:0000256" key="1">
    <source>
        <dbReference type="ARBA" id="ARBA00004324"/>
    </source>
</evidence>
<reference evidence="19" key="1">
    <citation type="journal article" date="2004" name="Nature">
        <title>Genome duplication in the teleost fish Tetraodon nigroviridis reveals the early vertebrate proto-karyotype.</title>
        <authorList>
            <person name="Jaillon O."/>
            <person name="Aury J.-M."/>
            <person name="Brunet F."/>
            <person name="Petit J.-L."/>
            <person name="Stange-Thomann N."/>
            <person name="Mauceli E."/>
            <person name="Bouneau L."/>
            <person name="Fischer C."/>
            <person name="Ozouf-Costaz C."/>
            <person name="Bernot A."/>
            <person name="Nicaud S."/>
            <person name="Jaffe D."/>
            <person name="Fisher S."/>
            <person name="Lutfalla G."/>
            <person name="Dossat C."/>
            <person name="Segurens B."/>
            <person name="Dasilva C."/>
            <person name="Salanoubat M."/>
            <person name="Levy M."/>
            <person name="Boudet N."/>
            <person name="Castellano S."/>
            <person name="Anthouard V."/>
            <person name="Jubin C."/>
            <person name="Castelli V."/>
            <person name="Katinka M."/>
            <person name="Vacherie B."/>
            <person name="Biemont C."/>
            <person name="Skalli Z."/>
            <person name="Cattolico L."/>
            <person name="Poulain J."/>
            <person name="De Berardinis V."/>
            <person name="Cruaud C."/>
            <person name="Duprat S."/>
            <person name="Brottier P."/>
            <person name="Coutanceau J.-P."/>
            <person name="Gouzy J."/>
            <person name="Parra G."/>
            <person name="Lardier G."/>
            <person name="Chapple C."/>
            <person name="McKernan K.J."/>
            <person name="McEwan P."/>
            <person name="Bosak S."/>
            <person name="Kellis M."/>
            <person name="Volff J.-N."/>
            <person name="Guigo R."/>
            <person name="Zody M.C."/>
            <person name="Mesirov J."/>
            <person name="Lindblad-Toh K."/>
            <person name="Birren B."/>
            <person name="Nusbaum C."/>
            <person name="Kahn D."/>
            <person name="Robinson-Rechavi M."/>
            <person name="Laudet V."/>
            <person name="Schachter V."/>
            <person name="Quetier F."/>
            <person name="Saurin W."/>
            <person name="Scarpelli C."/>
            <person name="Wincker P."/>
            <person name="Lander E.S."/>
            <person name="Weissenbach J."/>
            <person name="Roest Crollius H."/>
        </authorList>
    </citation>
    <scope>NUCLEOTIDE SEQUENCE [LARGE SCALE GENOMIC DNA]</scope>
</reference>
<dbReference type="CDD" id="cd16818">
    <property type="entry name" value="SP-RING_PIAS1"/>
    <property type="match status" value="1"/>
</dbReference>
<dbReference type="InterPro" id="IPR038654">
    <property type="entry name" value="PINIT_sf"/>
</dbReference>
<feature type="non-terminal residue" evidence="19">
    <location>
        <position position="1"/>
    </location>
</feature>
<dbReference type="FunFam" id="3.30.40.10:FF:000003">
    <property type="entry name" value="E3 SUMO-protein ligase PIAS2 isoform X1"/>
    <property type="match status" value="1"/>
</dbReference>
<dbReference type="Gene3D" id="1.10.720.30">
    <property type="entry name" value="SAP domain"/>
    <property type="match status" value="1"/>
</dbReference>
<dbReference type="AlphaFoldDB" id="Q4SHK8"/>
<dbReference type="SMART" id="SM00513">
    <property type="entry name" value="SAP"/>
    <property type="match status" value="1"/>
</dbReference>
<keyword evidence="6" id="KW-0479">Metal-binding</keyword>
<proteinExistence type="inferred from homology"/>
<evidence type="ECO:0000256" key="3">
    <source>
        <dbReference type="ARBA" id="ARBA00005383"/>
    </source>
</evidence>
<feature type="compositionally biased region" description="Pro residues" evidence="15">
    <location>
        <begin position="493"/>
        <end position="504"/>
    </location>
</feature>
<evidence type="ECO:0000259" key="18">
    <source>
        <dbReference type="PROSITE" id="PS51466"/>
    </source>
</evidence>
<dbReference type="InterPro" id="IPR003034">
    <property type="entry name" value="SAP_dom"/>
</dbReference>
<evidence type="ECO:0000256" key="11">
    <source>
        <dbReference type="ARBA" id="ARBA00023015"/>
    </source>
</evidence>
<evidence type="ECO:0000256" key="9">
    <source>
        <dbReference type="ARBA" id="ARBA00022833"/>
    </source>
</evidence>
<evidence type="ECO:0000256" key="7">
    <source>
        <dbReference type="ARBA" id="ARBA00022771"/>
    </source>
</evidence>
<dbReference type="GO" id="GO:0003712">
    <property type="term" value="F:transcription coregulator activity"/>
    <property type="evidence" value="ECO:0007669"/>
    <property type="project" value="TreeGrafter"/>
</dbReference>
<dbReference type="PROSITE" id="PS50800">
    <property type="entry name" value="SAP"/>
    <property type="match status" value="1"/>
</dbReference>
<dbReference type="EMBL" id="CAAE01014581">
    <property type="protein sequence ID" value="CAF99874.1"/>
    <property type="molecule type" value="Genomic_DNA"/>
</dbReference>
<dbReference type="InterPro" id="IPR004181">
    <property type="entry name" value="Znf_MIZ"/>
</dbReference>
<evidence type="ECO:0000256" key="14">
    <source>
        <dbReference type="PROSITE-ProRule" id="PRU00452"/>
    </source>
</evidence>
<evidence type="ECO:0000256" key="12">
    <source>
        <dbReference type="ARBA" id="ARBA00023163"/>
    </source>
</evidence>
<feature type="region of interest" description="Disordered" evidence="15">
    <location>
        <begin position="697"/>
        <end position="732"/>
    </location>
</feature>
<dbReference type="Pfam" id="PF02891">
    <property type="entry name" value="zf-MIZ"/>
    <property type="match status" value="1"/>
</dbReference>
<comment type="caution">
    <text evidence="19">The sequence shown here is derived from an EMBL/GenBank/DDBJ whole genome shotgun (WGS) entry which is preliminary data.</text>
</comment>
<dbReference type="FunFam" id="2.60.120.780:FF:000001">
    <property type="entry name" value="E3 SUMO-protein ligase PIAS2 isoform X1"/>
    <property type="match status" value="1"/>
</dbReference>
<dbReference type="GO" id="GO:0006357">
    <property type="term" value="P:regulation of transcription by RNA polymerase II"/>
    <property type="evidence" value="ECO:0007669"/>
    <property type="project" value="TreeGrafter"/>
</dbReference>
<dbReference type="PANTHER" id="PTHR10782:SF101">
    <property type="entry name" value="E3 SUMO-PROTEIN LIGASE PIAS1"/>
    <property type="match status" value="1"/>
</dbReference>
<dbReference type="InterPro" id="IPR023321">
    <property type="entry name" value="PINIT"/>
</dbReference>
<dbReference type="UniPathway" id="UPA00886"/>
<keyword evidence="4" id="KW-1017">Isopeptide bond</keyword>
<organism evidence="19">
    <name type="scientific">Tetraodon nigroviridis</name>
    <name type="common">Spotted green pufferfish</name>
    <name type="synonym">Chelonodon nigroviridis</name>
    <dbReference type="NCBI Taxonomy" id="99883"/>
    <lineage>
        <taxon>Eukaryota</taxon>
        <taxon>Metazoa</taxon>
        <taxon>Chordata</taxon>
        <taxon>Craniata</taxon>
        <taxon>Vertebrata</taxon>
        <taxon>Euteleostomi</taxon>
        <taxon>Actinopterygii</taxon>
        <taxon>Neopterygii</taxon>
        <taxon>Teleostei</taxon>
        <taxon>Neoteleostei</taxon>
        <taxon>Acanthomorphata</taxon>
        <taxon>Eupercaria</taxon>
        <taxon>Tetraodontiformes</taxon>
        <taxon>Tetradontoidea</taxon>
        <taxon>Tetraodontidae</taxon>
        <taxon>Tetraodon</taxon>
    </lineage>
</organism>
<feature type="compositionally biased region" description="Basic residues" evidence="15">
    <location>
        <begin position="710"/>
        <end position="725"/>
    </location>
</feature>
<evidence type="ECO:0000256" key="10">
    <source>
        <dbReference type="ARBA" id="ARBA00022843"/>
    </source>
</evidence>
<evidence type="ECO:0000259" key="16">
    <source>
        <dbReference type="PROSITE" id="PS50800"/>
    </source>
</evidence>
<dbReference type="OrthoDB" id="10263264at2759"/>
<dbReference type="Pfam" id="PF14324">
    <property type="entry name" value="PINIT"/>
    <property type="match status" value="1"/>
</dbReference>
<reference evidence="19" key="2">
    <citation type="submission" date="2004-02" db="EMBL/GenBank/DDBJ databases">
        <authorList>
            <consortium name="Genoscope"/>
            <consortium name="Whitehead Institute Centre for Genome Research"/>
        </authorList>
    </citation>
    <scope>NUCLEOTIDE SEQUENCE</scope>
</reference>
<keyword evidence="12" id="KW-0804">Transcription</keyword>
<dbReference type="Gene3D" id="2.60.120.780">
    <property type="entry name" value="PINIT domain"/>
    <property type="match status" value="1"/>
</dbReference>
<dbReference type="GO" id="GO:0008270">
    <property type="term" value="F:zinc ion binding"/>
    <property type="evidence" value="ECO:0007669"/>
    <property type="project" value="UniProtKB-KW"/>
</dbReference>
<keyword evidence="11" id="KW-0805">Transcription regulation</keyword>
<dbReference type="GO" id="GO:0000785">
    <property type="term" value="C:chromatin"/>
    <property type="evidence" value="ECO:0007669"/>
    <property type="project" value="TreeGrafter"/>
</dbReference>
<dbReference type="PANTHER" id="PTHR10782">
    <property type="entry name" value="ZINC FINGER MIZ DOMAIN-CONTAINING PROTEIN"/>
    <property type="match status" value="1"/>
</dbReference>
<comment type="pathway">
    <text evidence="2">Protein modification; protein sumoylation.</text>
</comment>
<dbReference type="SUPFAM" id="SSF68906">
    <property type="entry name" value="SAP domain"/>
    <property type="match status" value="1"/>
</dbReference>
<feature type="domain" description="SAP" evidence="16">
    <location>
        <begin position="4"/>
        <end position="38"/>
    </location>
</feature>
<feature type="region of interest" description="Disordered" evidence="15">
    <location>
        <begin position="440"/>
        <end position="525"/>
    </location>
</feature>
<keyword evidence="9" id="KW-0862">Zinc</keyword>
<feature type="domain" description="SP-RING-type" evidence="17">
    <location>
        <begin position="330"/>
        <end position="411"/>
    </location>
</feature>
<evidence type="ECO:0000256" key="13">
    <source>
        <dbReference type="ARBA" id="ARBA00023242"/>
    </source>
</evidence>
<evidence type="ECO:0000259" key="17">
    <source>
        <dbReference type="PROSITE" id="PS51044"/>
    </source>
</evidence>
<evidence type="ECO:0000256" key="8">
    <source>
        <dbReference type="ARBA" id="ARBA00022786"/>
    </source>
</evidence>
<accession>Q4SHK8</accession>
<dbReference type="PROSITE" id="PS51466">
    <property type="entry name" value="PINIT"/>
    <property type="match status" value="1"/>
</dbReference>
<dbReference type="InterPro" id="IPR013083">
    <property type="entry name" value="Znf_RING/FYVE/PHD"/>
</dbReference>
<dbReference type="KEGG" id="tng:GSTEN00018106G001"/>
<dbReference type="GO" id="GO:0016925">
    <property type="term" value="P:protein sumoylation"/>
    <property type="evidence" value="ECO:0007669"/>
    <property type="project" value="UniProtKB-UniPathway"/>
</dbReference>
<evidence type="ECO:0000256" key="4">
    <source>
        <dbReference type="ARBA" id="ARBA00022499"/>
    </source>
</evidence>
<evidence type="ECO:0000256" key="2">
    <source>
        <dbReference type="ARBA" id="ARBA00004718"/>
    </source>
</evidence>
<feature type="compositionally biased region" description="Low complexity" evidence="15">
    <location>
        <begin position="459"/>
        <end position="470"/>
    </location>
</feature>
<gene>
    <name evidence="19" type="ORF">GSTENG00018106001</name>
</gene>
<keyword evidence="5" id="KW-0808">Transferase</keyword>
<evidence type="ECO:0000256" key="5">
    <source>
        <dbReference type="ARBA" id="ARBA00022679"/>
    </source>
</evidence>
<feature type="domain" description="PINIT" evidence="18">
    <location>
        <begin position="134"/>
        <end position="298"/>
    </location>
</feature>
<sequence>QQMVMSLRVSELQVLLGYAGRNKHGRKHELLTKALHLLKTGCSPDVHMKIKELYRRRFPAKMVSHPELVMPGPHHPATVGMVGGGGAALPAGLTQLTYEGHAGHGGAPSPAALLPLSLLGPGKHELTGLTHHLSPSATLHPVHPDVKLQRLPFYDMLDELIKPTSLASDSSQRYQETCLAFALTPQQVQQISSSMDISGTKCDFSVQVQLRFCLSETSCPQEDHFPPSLCVKVNGKPCNLPGYLPPTKNGVEPKRPSRPINITSLVRLSTTVPNTIVVSWTSEIGRSYSMAVYLVKQQSSSVLLQRLRSKGIRNPDHSRALIKEKLTADPDSEIATTSLRVSLLCPLGKMRLMIPCRALTCSHLQCFDATLYIQMNEKKPTWVCPVCDKKAPYEHLIIDGLFVEILNSCTECDEIQFKEDGSWAPMKSKKEVQEVSAAPYNNGLDDSCQTSAGPDHRSPSSSSHSGSDSSNGKKVEVIDLTVDSSSEDEGQDSPPPPPPLPPAPKRACPSMSPTSPPVVNKGDARATRPDVPAVCWILCPQGVEHAPPGFPRQPHSQHAGRGPRLHASGPAPHPGLPALLPHAQRPVRAELLLFPPRRQSSALQHGDGGGGGGGSGGFILRRPRAAAQPFPALQHHILLLFLPAVPQPNRGLLCHVAERALQRGGKRGRRRRPGVFGEPPRRPLGVLVPALGLTLCAHTPRGGGQPGQRRGGRGGHLRRDPRRHLVGLTGPG</sequence>
<dbReference type="FunFam" id="1.10.720.30:FF:000001">
    <property type="entry name" value="E3 SUMO-protein ligase PIAS2 isoform 1"/>
    <property type="match status" value="1"/>
</dbReference>
<evidence type="ECO:0000313" key="19">
    <source>
        <dbReference type="EMBL" id="CAF99874.1"/>
    </source>
</evidence>
<dbReference type="InterPro" id="IPR036361">
    <property type="entry name" value="SAP_dom_sf"/>
</dbReference>
<dbReference type="GO" id="GO:0061665">
    <property type="term" value="F:SUMO ligase activity"/>
    <property type="evidence" value="ECO:0007669"/>
    <property type="project" value="TreeGrafter"/>
</dbReference>
<evidence type="ECO:0000256" key="6">
    <source>
        <dbReference type="ARBA" id="ARBA00022723"/>
    </source>
</evidence>
<evidence type="ECO:0000256" key="15">
    <source>
        <dbReference type="SAM" id="MobiDB-lite"/>
    </source>
</evidence>
<dbReference type="GO" id="GO:0016607">
    <property type="term" value="C:nuclear speck"/>
    <property type="evidence" value="ECO:0007669"/>
    <property type="project" value="UniProtKB-SubCell"/>
</dbReference>
<feature type="region of interest" description="Disordered" evidence="15">
    <location>
        <begin position="546"/>
        <end position="580"/>
    </location>
</feature>
<keyword evidence="10" id="KW-0832">Ubl conjugation</keyword>
<keyword evidence="13" id="KW-0539">Nucleus</keyword>
<comment type="similarity">
    <text evidence="3">Belongs to the PIAS family.</text>
</comment>
<comment type="subcellular location">
    <subcellularLocation>
        <location evidence="1">Nucleus speckle</location>
    </subcellularLocation>
</comment>
<protein>
    <submittedName>
        <fullName evidence="19">(spotted green pufferfish) hypothetical protein</fullName>
    </submittedName>
</protein>